<evidence type="ECO:0000256" key="1">
    <source>
        <dbReference type="SAM" id="Phobius"/>
    </source>
</evidence>
<feature type="transmembrane region" description="Helical" evidence="1">
    <location>
        <begin position="35"/>
        <end position="54"/>
    </location>
</feature>
<evidence type="ECO:0000313" key="2">
    <source>
        <dbReference type="EMBL" id="MEA0970824.1"/>
    </source>
</evidence>
<proteinExistence type="predicted"/>
<gene>
    <name evidence="2" type="ORF">Megvenef_00793</name>
</gene>
<dbReference type="EMBL" id="JARJFB010000050">
    <property type="protein sequence ID" value="MEA0970824.1"/>
    <property type="molecule type" value="Genomic_DNA"/>
</dbReference>
<organism evidence="2 3">
    <name type="scientific">Candidatus Megaera venefica</name>
    <dbReference type="NCBI Taxonomy" id="2055910"/>
    <lineage>
        <taxon>Bacteria</taxon>
        <taxon>Pseudomonadati</taxon>
        <taxon>Pseudomonadota</taxon>
        <taxon>Alphaproteobacteria</taxon>
        <taxon>Rickettsiales</taxon>
        <taxon>Rickettsiaceae</taxon>
        <taxon>Candidatus Megaera</taxon>
    </lineage>
</organism>
<comment type="caution">
    <text evidence="2">The sequence shown here is derived from an EMBL/GenBank/DDBJ whole genome shotgun (WGS) entry which is preliminary data.</text>
</comment>
<protein>
    <submittedName>
        <fullName evidence="2">PAS domain response regulator C-terminal domain protein</fullName>
    </submittedName>
</protein>
<evidence type="ECO:0000313" key="3">
    <source>
        <dbReference type="Proteomes" id="UP001291687"/>
    </source>
</evidence>
<dbReference type="Proteomes" id="UP001291687">
    <property type="component" value="Unassembled WGS sequence"/>
</dbReference>
<sequence length="61" mass="6450">MRNVLICNLVLFLAYFVPGKLGFLLALPPDNSTAIWPSSGFASAGIILLGYKALPGVFLAP</sequence>
<keyword evidence="1" id="KW-1133">Transmembrane helix</keyword>
<reference evidence="2 3" key="1">
    <citation type="submission" date="2023-03" db="EMBL/GenBank/DDBJ databases">
        <title>Host association and intracellularity evolved multiple times independently in the Rickettsiales.</title>
        <authorList>
            <person name="Castelli M."/>
            <person name="Nardi T."/>
            <person name="Gammuto L."/>
            <person name="Bellinzona G."/>
            <person name="Sabaneyeva E."/>
            <person name="Potekhin A."/>
            <person name="Serra V."/>
            <person name="Petroni G."/>
            <person name="Sassera D."/>
        </authorList>
    </citation>
    <scope>NUCLEOTIDE SEQUENCE [LARGE SCALE GENOMIC DNA]</scope>
    <source>
        <strain evidence="2 3">Sr 2-6</strain>
    </source>
</reference>
<keyword evidence="1" id="KW-0812">Transmembrane</keyword>
<keyword evidence="1" id="KW-0472">Membrane</keyword>
<keyword evidence="3" id="KW-1185">Reference proteome</keyword>
<accession>A0ABU5NCB8</accession>
<name>A0ABU5NCB8_9RICK</name>